<evidence type="ECO:0000313" key="3">
    <source>
        <dbReference type="Proteomes" id="UP001199631"/>
    </source>
</evidence>
<sequence>MHKLLAISILGMGLTGGVLIISVSQLFRPPIGNMLKMINAASTVAFIIFAVSALVFRRRLNEKRE</sequence>
<dbReference type="Proteomes" id="UP001199631">
    <property type="component" value="Unassembled WGS sequence"/>
</dbReference>
<dbReference type="AlphaFoldDB" id="A0AAW5BBA8"/>
<keyword evidence="3" id="KW-1185">Reference proteome</keyword>
<dbReference type="EMBL" id="JAIFZM010000021">
    <property type="protein sequence ID" value="MCG3421048.1"/>
    <property type="molecule type" value="Genomic_DNA"/>
</dbReference>
<keyword evidence="1" id="KW-0472">Membrane</keyword>
<feature type="transmembrane region" description="Helical" evidence="1">
    <location>
        <begin position="36"/>
        <end position="56"/>
    </location>
</feature>
<accession>A0AAW5BBA8</accession>
<comment type="caution">
    <text evidence="2">The sequence shown here is derived from an EMBL/GenBank/DDBJ whole genome shotgun (WGS) entry which is preliminary data.</text>
</comment>
<reference evidence="2 3" key="1">
    <citation type="journal article" date="2022" name="Evol. Bioinform. Online">
        <title>Draft Genome Sequence of Oceanobacillus jordanicus Strain GSFE11, a Halotolerant Plant Growth-Promoting Bacterial Endophyte Isolated From the Jordan Valley.</title>
        <authorList>
            <person name="Alhindi T."/>
            <person name="Albdaiwi R."/>
        </authorList>
    </citation>
    <scope>NUCLEOTIDE SEQUENCE [LARGE SCALE GENOMIC DNA]</scope>
    <source>
        <strain evidence="2 3">GSFE11</strain>
    </source>
</reference>
<organism evidence="2 3">
    <name type="scientific">Oceanobacillus jordanicus</name>
    <dbReference type="NCBI Taxonomy" id="2867266"/>
    <lineage>
        <taxon>Bacteria</taxon>
        <taxon>Bacillati</taxon>
        <taxon>Bacillota</taxon>
        <taxon>Bacilli</taxon>
        <taxon>Bacillales</taxon>
        <taxon>Bacillaceae</taxon>
        <taxon>Oceanobacillus</taxon>
    </lineage>
</organism>
<evidence type="ECO:0000313" key="2">
    <source>
        <dbReference type="EMBL" id="MCG3421048.1"/>
    </source>
</evidence>
<keyword evidence="1" id="KW-0812">Transmembrane</keyword>
<protein>
    <submittedName>
        <fullName evidence="2">Uncharacterized protein</fullName>
    </submittedName>
</protein>
<keyword evidence="1" id="KW-1133">Transmembrane helix</keyword>
<evidence type="ECO:0000256" key="1">
    <source>
        <dbReference type="SAM" id="Phobius"/>
    </source>
</evidence>
<gene>
    <name evidence="2" type="ORF">K3T81_18030</name>
</gene>
<dbReference type="RefSeq" id="WP_238022044.1">
    <property type="nucleotide sequence ID" value="NZ_JAIFZM010000021.1"/>
</dbReference>
<name>A0AAW5BBA8_9BACI</name>
<proteinExistence type="predicted"/>